<name>A0A2S9QL15_9MICO</name>
<dbReference type="InterPro" id="IPR050312">
    <property type="entry name" value="IolE/XylAMocC-like"/>
</dbReference>
<feature type="domain" description="Xylose isomerase-like TIM barrel" evidence="2">
    <location>
        <begin position="19"/>
        <end position="244"/>
    </location>
</feature>
<evidence type="ECO:0000313" key="4">
    <source>
        <dbReference type="Proteomes" id="UP000238650"/>
    </source>
</evidence>
<dbReference type="PANTHER" id="PTHR12110">
    <property type="entry name" value="HYDROXYPYRUVATE ISOMERASE"/>
    <property type="match status" value="1"/>
</dbReference>
<dbReference type="RefSeq" id="WP_105806216.1">
    <property type="nucleotide sequence ID" value="NZ_MWZD01000022.1"/>
</dbReference>
<dbReference type="Pfam" id="PF01261">
    <property type="entry name" value="AP_endonuc_2"/>
    <property type="match status" value="1"/>
</dbReference>
<dbReference type="SUPFAM" id="SSF51658">
    <property type="entry name" value="Xylose isomerase-like"/>
    <property type="match status" value="1"/>
</dbReference>
<sequence>MLLSATTVVYPQGELPAAVRDVASAGLDGIELQGHHALWLLADEAREDAFRSLLARSGLRVSAVMLGYLDSEEALQQLSRVVDLAARLGAGTVPVLPPRNGTADDAAFIELLGRLAHHAEGAGVRIAVHHHLGTLVSDAEDIDRLLDATLGLPGVGLLLDTAHLALHGPGLEEHLRRWSGRILHAHLKDLVADHGVNAERAGPRDAQQHFRTPGEGALELGSVVRTLAIEEARPWLSLEIETFHRPPLDSLLIGKATIEGALQ</sequence>
<evidence type="ECO:0000313" key="3">
    <source>
        <dbReference type="EMBL" id="PRI10279.1"/>
    </source>
</evidence>
<dbReference type="Gene3D" id="3.20.20.150">
    <property type="entry name" value="Divalent-metal-dependent TIM barrel enzymes"/>
    <property type="match status" value="1"/>
</dbReference>
<dbReference type="InterPro" id="IPR036237">
    <property type="entry name" value="Xyl_isomerase-like_sf"/>
</dbReference>
<protein>
    <recommendedName>
        <fullName evidence="2">Xylose isomerase-like TIM barrel domain-containing protein</fullName>
    </recommendedName>
</protein>
<evidence type="ECO:0000259" key="2">
    <source>
        <dbReference type="Pfam" id="PF01261"/>
    </source>
</evidence>
<comment type="caution">
    <text evidence="3">The sequence shown here is derived from an EMBL/GenBank/DDBJ whole genome shotgun (WGS) entry which is preliminary data.</text>
</comment>
<accession>A0A2S9QL15</accession>
<keyword evidence="4" id="KW-1185">Reference proteome</keyword>
<dbReference type="Proteomes" id="UP000238650">
    <property type="component" value="Unassembled WGS sequence"/>
</dbReference>
<evidence type="ECO:0000256" key="1">
    <source>
        <dbReference type="ARBA" id="ARBA00023277"/>
    </source>
</evidence>
<dbReference type="OrthoDB" id="104997at2"/>
<gene>
    <name evidence="3" type="ORF">B4915_12865</name>
</gene>
<dbReference type="AlphaFoldDB" id="A0A2S9QL15"/>
<proteinExistence type="predicted"/>
<dbReference type="EMBL" id="MWZD01000022">
    <property type="protein sequence ID" value="PRI10279.1"/>
    <property type="molecule type" value="Genomic_DNA"/>
</dbReference>
<organism evidence="3 4">
    <name type="scientific">Leucobacter massiliensis</name>
    <dbReference type="NCBI Taxonomy" id="1686285"/>
    <lineage>
        <taxon>Bacteria</taxon>
        <taxon>Bacillati</taxon>
        <taxon>Actinomycetota</taxon>
        <taxon>Actinomycetes</taxon>
        <taxon>Micrococcales</taxon>
        <taxon>Microbacteriaceae</taxon>
        <taxon>Leucobacter</taxon>
    </lineage>
</organism>
<dbReference type="InterPro" id="IPR013022">
    <property type="entry name" value="Xyl_isomerase-like_TIM-brl"/>
</dbReference>
<reference evidence="3 4" key="1">
    <citation type="journal article" date="2017" name="New Microbes New Infect">
        <title>Genome sequence of 'Leucobacter massiliensis' sp. nov. isolated from human pharynx after travel to the 2014 Hajj.</title>
        <authorList>
            <person name="Leangapichart T."/>
            <person name="Gautret P."/>
            <person name="Nguyen T.T."/>
            <person name="Armstrong N."/>
            <person name="Rolain J.M."/>
        </authorList>
    </citation>
    <scope>NUCLEOTIDE SEQUENCE [LARGE SCALE GENOMIC DNA]</scope>
    <source>
        <strain evidence="3 4">122RC15</strain>
    </source>
</reference>
<keyword evidence="1" id="KW-0119">Carbohydrate metabolism</keyword>